<evidence type="ECO:0000313" key="4">
    <source>
        <dbReference type="WBParaSite" id="ASIM_0002094701-mRNA-1"/>
    </source>
</evidence>
<dbReference type="Proteomes" id="UP000267096">
    <property type="component" value="Unassembled WGS sequence"/>
</dbReference>
<organism evidence="4">
    <name type="scientific">Anisakis simplex</name>
    <name type="common">Herring worm</name>
    <dbReference type="NCBI Taxonomy" id="6269"/>
    <lineage>
        <taxon>Eukaryota</taxon>
        <taxon>Metazoa</taxon>
        <taxon>Ecdysozoa</taxon>
        <taxon>Nematoda</taxon>
        <taxon>Chromadorea</taxon>
        <taxon>Rhabditida</taxon>
        <taxon>Spirurina</taxon>
        <taxon>Ascaridomorpha</taxon>
        <taxon>Ascaridoidea</taxon>
        <taxon>Anisakidae</taxon>
        <taxon>Anisakis</taxon>
        <taxon>Anisakis simplex complex</taxon>
    </lineage>
</organism>
<feature type="region of interest" description="Disordered" evidence="1">
    <location>
        <begin position="1"/>
        <end position="30"/>
    </location>
</feature>
<protein>
    <submittedName>
        <fullName evidence="2 4">Uncharacterized protein</fullName>
    </submittedName>
</protein>
<proteinExistence type="predicted"/>
<gene>
    <name evidence="2" type="ORF">ASIM_LOCUS20323</name>
</gene>
<evidence type="ECO:0000313" key="3">
    <source>
        <dbReference type="Proteomes" id="UP000267096"/>
    </source>
</evidence>
<dbReference type="AlphaFoldDB" id="A0A0M3KIX5"/>
<name>A0A0M3KIX5_ANISI</name>
<sequence length="49" mass="5553">MSRNVDDDDENRRVVPPNSNVLTDGHGSMNRTSLSRFASWNLVVSQQIH</sequence>
<accession>A0A0M3KIX5</accession>
<keyword evidence="3" id="KW-1185">Reference proteome</keyword>
<dbReference type="EMBL" id="UYRR01039271">
    <property type="protein sequence ID" value="VDK75984.1"/>
    <property type="molecule type" value="Genomic_DNA"/>
</dbReference>
<dbReference type="WBParaSite" id="ASIM_0002094701-mRNA-1">
    <property type="protein sequence ID" value="ASIM_0002094701-mRNA-1"/>
    <property type="gene ID" value="ASIM_0002094701"/>
</dbReference>
<reference evidence="2 3" key="2">
    <citation type="submission" date="2018-11" db="EMBL/GenBank/DDBJ databases">
        <authorList>
            <consortium name="Pathogen Informatics"/>
        </authorList>
    </citation>
    <scope>NUCLEOTIDE SEQUENCE [LARGE SCALE GENOMIC DNA]</scope>
</reference>
<reference evidence="4" key="1">
    <citation type="submission" date="2017-02" db="UniProtKB">
        <authorList>
            <consortium name="WormBaseParasite"/>
        </authorList>
    </citation>
    <scope>IDENTIFICATION</scope>
</reference>
<evidence type="ECO:0000256" key="1">
    <source>
        <dbReference type="SAM" id="MobiDB-lite"/>
    </source>
</evidence>
<evidence type="ECO:0000313" key="2">
    <source>
        <dbReference type="EMBL" id="VDK75984.1"/>
    </source>
</evidence>